<dbReference type="SUPFAM" id="SSF53300">
    <property type="entry name" value="vWA-like"/>
    <property type="match status" value="1"/>
</dbReference>
<feature type="transmembrane region" description="Helical" evidence="5">
    <location>
        <begin position="57"/>
        <end position="75"/>
    </location>
</feature>
<feature type="transmembrane region" description="Helical" evidence="5">
    <location>
        <begin position="297"/>
        <end position="317"/>
    </location>
</feature>
<feature type="transmembrane region" description="Helical" evidence="5">
    <location>
        <begin position="17"/>
        <end position="36"/>
    </location>
</feature>
<keyword evidence="1" id="KW-1003">Cell membrane</keyword>
<dbReference type="AlphaFoldDB" id="A0A255G4U2"/>
<accession>A0A255G4U2</accession>
<comment type="caution">
    <text evidence="6">The sequence shown here is derived from an EMBL/GenBank/DDBJ whole genome shotgun (WGS) entry which is preliminary data.</text>
</comment>
<keyword evidence="4 5" id="KW-0472">Membrane</keyword>
<gene>
    <name evidence="6" type="ORF">CGZ94_20555</name>
</gene>
<evidence type="ECO:0000256" key="1">
    <source>
        <dbReference type="ARBA" id="ARBA00022475"/>
    </source>
</evidence>
<reference evidence="6 7" key="1">
    <citation type="submission" date="2017-07" db="EMBL/GenBank/DDBJ databases">
        <title>Draft whole genome sequences of clinical Proprionibacteriaceae strains.</title>
        <authorList>
            <person name="Bernier A.-M."/>
            <person name="Bernard K."/>
            <person name="Domingo M.-C."/>
        </authorList>
    </citation>
    <scope>NUCLEOTIDE SEQUENCE [LARGE SCALE GENOMIC DNA]</scope>
    <source>
        <strain evidence="6 7">NML 030167</strain>
    </source>
</reference>
<dbReference type="OrthoDB" id="8882959at2"/>
<sequence>MMLIPLDLPNFAHAGRLWALLAIPALAGLYLLLLWYRRDTGRRTLLINPDRKWVRHLAVVLAILSLGMLTVAWATPRQTVDVPRERATVVVTLDVSLSMEAADVPPNRLAAAKTTAKEFVNSLPPAFNVAVVEFAGNASIVVPPTTDRGVVNAGIDNLQLRESTAIGEGIYTALDALLMVPPDPRDADGQVPATMVVLSDGESQRGRSAFAAATEAKKRGVPVNTIAFGTESGYIVDKRTGRREPVSVNKEQLAEIAATGGGKGYYAPTVEKLREVYADIRRSAGTEKAYQEVTSRYVGGGLVLGLLAAVGIVSLGARWP</sequence>
<dbReference type="PANTHER" id="PTHR22550:SF5">
    <property type="entry name" value="LEUCINE ZIPPER PROTEIN 4"/>
    <property type="match status" value="1"/>
</dbReference>
<evidence type="ECO:0000256" key="3">
    <source>
        <dbReference type="ARBA" id="ARBA00022989"/>
    </source>
</evidence>
<evidence type="ECO:0000313" key="6">
    <source>
        <dbReference type="EMBL" id="OYO07864.1"/>
    </source>
</evidence>
<dbReference type="SMART" id="SM00327">
    <property type="entry name" value="VWA"/>
    <property type="match status" value="1"/>
</dbReference>
<dbReference type="PROSITE" id="PS50234">
    <property type="entry name" value="VWFA"/>
    <property type="match status" value="1"/>
</dbReference>
<organism evidence="6 7">
    <name type="scientific">Enemella evansiae</name>
    <dbReference type="NCBI Taxonomy" id="2016499"/>
    <lineage>
        <taxon>Bacteria</taxon>
        <taxon>Bacillati</taxon>
        <taxon>Actinomycetota</taxon>
        <taxon>Actinomycetes</taxon>
        <taxon>Propionibacteriales</taxon>
        <taxon>Propionibacteriaceae</taxon>
        <taxon>Enemella</taxon>
    </lineage>
</organism>
<dbReference type="EMBL" id="NMVO01000019">
    <property type="protein sequence ID" value="OYO07864.1"/>
    <property type="molecule type" value="Genomic_DNA"/>
</dbReference>
<dbReference type="PANTHER" id="PTHR22550">
    <property type="entry name" value="SPORE GERMINATION PROTEIN"/>
    <property type="match status" value="1"/>
</dbReference>
<dbReference type="InterPro" id="IPR036465">
    <property type="entry name" value="vWFA_dom_sf"/>
</dbReference>
<name>A0A255G4U2_9ACTN</name>
<dbReference type="Proteomes" id="UP000215896">
    <property type="component" value="Unassembled WGS sequence"/>
</dbReference>
<evidence type="ECO:0000256" key="5">
    <source>
        <dbReference type="SAM" id="Phobius"/>
    </source>
</evidence>
<evidence type="ECO:0000256" key="2">
    <source>
        <dbReference type="ARBA" id="ARBA00022692"/>
    </source>
</evidence>
<evidence type="ECO:0000256" key="4">
    <source>
        <dbReference type="ARBA" id="ARBA00023136"/>
    </source>
</evidence>
<keyword evidence="3 5" id="KW-1133">Transmembrane helix</keyword>
<protein>
    <submittedName>
        <fullName evidence="6">Magnesium chelatase</fullName>
    </submittedName>
</protein>
<keyword evidence="7" id="KW-1185">Reference proteome</keyword>
<proteinExistence type="predicted"/>
<evidence type="ECO:0000313" key="7">
    <source>
        <dbReference type="Proteomes" id="UP000215896"/>
    </source>
</evidence>
<dbReference type="InterPro" id="IPR050768">
    <property type="entry name" value="UPF0353/GerABKA_families"/>
</dbReference>
<keyword evidence="2 5" id="KW-0812">Transmembrane</keyword>
<dbReference type="Pfam" id="PF13519">
    <property type="entry name" value="VWA_2"/>
    <property type="match status" value="1"/>
</dbReference>
<dbReference type="InterPro" id="IPR002035">
    <property type="entry name" value="VWF_A"/>
</dbReference>
<dbReference type="Gene3D" id="3.40.50.410">
    <property type="entry name" value="von Willebrand factor, type A domain"/>
    <property type="match status" value="1"/>
</dbReference>
<accession>A0A4R6LV11</accession>